<evidence type="ECO:0000313" key="3">
    <source>
        <dbReference type="Proteomes" id="UP000317178"/>
    </source>
</evidence>
<name>A0A518CHB7_9PLAN</name>
<dbReference type="RefSeq" id="WP_144992511.1">
    <property type="nucleotide sequence ID" value="NZ_CP036281.1"/>
</dbReference>
<dbReference type="OrthoDB" id="280374at2"/>
<organism evidence="2 3">
    <name type="scientific">Polystyrenella longa</name>
    <dbReference type="NCBI Taxonomy" id="2528007"/>
    <lineage>
        <taxon>Bacteria</taxon>
        <taxon>Pseudomonadati</taxon>
        <taxon>Planctomycetota</taxon>
        <taxon>Planctomycetia</taxon>
        <taxon>Planctomycetales</taxon>
        <taxon>Planctomycetaceae</taxon>
        <taxon>Polystyrenella</taxon>
    </lineage>
</organism>
<reference evidence="2 3" key="1">
    <citation type="submission" date="2019-02" db="EMBL/GenBank/DDBJ databases">
        <title>Deep-cultivation of Planctomycetes and their phenomic and genomic characterization uncovers novel biology.</title>
        <authorList>
            <person name="Wiegand S."/>
            <person name="Jogler M."/>
            <person name="Boedeker C."/>
            <person name="Pinto D."/>
            <person name="Vollmers J."/>
            <person name="Rivas-Marin E."/>
            <person name="Kohn T."/>
            <person name="Peeters S.H."/>
            <person name="Heuer A."/>
            <person name="Rast P."/>
            <person name="Oberbeckmann S."/>
            <person name="Bunk B."/>
            <person name="Jeske O."/>
            <person name="Meyerdierks A."/>
            <person name="Storesund J.E."/>
            <person name="Kallscheuer N."/>
            <person name="Luecker S."/>
            <person name="Lage O.M."/>
            <person name="Pohl T."/>
            <person name="Merkel B.J."/>
            <person name="Hornburger P."/>
            <person name="Mueller R.-W."/>
            <person name="Bruemmer F."/>
            <person name="Labrenz M."/>
            <person name="Spormann A.M."/>
            <person name="Op den Camp H."/>
            <person name="Overmann J."/>
            <person name="Amann R."/>
            <person name="Jetten M.S.M."/>
            <person name="Mascher T."/>
            <person name="Medema M.H."/>
            <person name="Devos D.P."/>
            <person name="Kaster A.-K."/>
            <person name="Ovreas L."/>
            <person name="Rohde M."/>
            <person name="Galperin M.Y."/>
            <person name="Jogler C."/>
        </authorList>
    </citation>
    <scope>NUCLEOTIDE SEQUENCE [LARGE SCALE GENOMIC DNA]</scope>
    <source>
        <strain evidence="2 3">Pla110</strain>
    </source>
</reference>
<sequence>MSVTKSNGTKVVLPRLGVDHLWEDMKNHYAALNQVKWKHFAMLTLAELGNWPIDRIAIVMGHSPGHVSRCIEKVKTELREHFNDPFFENEPEMQQSSDHSNPAGPGVAQRAGRSAFDK</sequence>
<evidence type="ECO:0000313" key="2">
    <source>
        <dbReference type="EMBL" id="QDU78613.1"/>
    </source>
</evidence>
<dbReference type="InterPro" id="IPR013324">
    <property type="entry name" value="RNA_pol_sigma_r3/r4-like"/>
</dbReference>
<dbReference type="Proteomes" id="UP000317178">
    <property type="component" value="Chromosome"/>
</dbReference>
<protein>
    <recommendedName>
        <fullName evidence="4">Sigma-70, region 4</fullName>
    </recommendedName>
</protein>
<feature type="region of interest" description="Disordered" evidence="1">
    <location>
        <begin position="84"/>
        <end position="118"/>
    </location>
</feature>
<dbReference type="KEGG" id="plon:Pla110_03170"/>
<gene>
    <name evidence="2" type="ORF">Pla110_03170</name>
</gene>
<keyword evidence="3" id="KW-1185">Reference proteome</keyword>
<dbReference type="AlphaFoldDB" id="A0A518CHB7"/>
<evidence type="ECO:0000256" key="1">
    <source>
        <dbReference type="SAM" id="MobiDB-lite"/>
    </source>
</evidence>
<proteinExistence type="predicted"/>
<accession>A0A518CHB7</accession>
<evidence type="ECO:0008006" key="4">
    <source>
        <dbReference type="Google" id="ProtNLM"/>
    </source>
</evidence>
<dbReference type="EMBL" id="CP036281">
    <property type="protein sequence ID" value="QDU78613.1"/>
    <property type="molecule type" value="Genomic_DNA"/>
</dbReference>
<dbReference type="SUPFAM" id="SSF88659">
    <property type="entry name" value="Sigma3 and sigma4 domains of RNA polymerase sigma factors"/>
    <property type="match status" value="1"/>
</dbReference>